<dbReference type="InterPro" id="IPR037523">
    <property type="entry name" value="VOC_core"/>
</dbReference>
<evidence type="ECO:0000259" key="1">
    <source>
        <dbReference type="PROSITE" id="PS51819"/>
    </source>
</evidence>
<dbReference type="InterPro" id="IPR029068">
    <property type="entry name" value="Glyas_Bleomycin-R_OHBP_Dase"/>
</dbReference>
<protein>
    <submittedName>
        <fullName evidence="2">VOC family protein</fullName>
    </submittedName>
</protein>
<evidence type="ECO:0000313" key="3">
    <source>
        <dbReference type="Proteomes" id="UP000315395"/>
    </source>
</evidence>
<dbReference type="EMBL" id="CP041616">
    <property type="protein sequence ID" value="QDO86958.1"/>
    <property type="molecule type" value="Genomic_DNA"/>
</dbReference>
<organism evidence="2 3">
    <name type="scientific">Ornithinimicrobium ciconiae</name>
    <dbReference type="NCBI Taxonomy" id="2594265"/>
    <lineage>
        <taxon>Bacteria</taxon>
        <taxon>Bacillati</taxon>
        <taxon>Actinomycetota</taxon>
        <taxon>Actinomycetes</taxon>
        <taxon>Micrococcales</taxon>
        <taxon>Ornithinimicrobiaceae</taxon>
        <taxon>Ornithinimicrobium</taxon>
    </lineage>
</organism>
<feature type="domain" description="VOC" evidence="1">
    <location>
        <begin position="1"/>
        <end position="133"/>
    </location>
</feature>
<dbReference type="PANTHER" id="PTHR36437:SF2">
    <property type="entry name" value="GLYOXALASE_BLEOMYCIN RESISTANCE PROTEIN_DIOXYGENASE"/>
    <property type="match status" value="1"/>
</dbReference>
<dbReference type="PROSITE" id="PS51819">
    <property type="entry name" value="VOC"/>
    <property type="match status" value="1"/>
</dbReference>
<name>A0A516G610_9MICO</name>
<dbReference type="Proteomes" id="UP000315395">
    <property type="component" value="Chromosome"/>
</dbReference>
<evidence type="ECO:0000313" key="2">
    <source>
        <dbReference type="EMBL" id="QDO86958.1"/>
    </source>
</evidence>
<dbReference type="Gene3D" id="3.10.180.10">
    <property type="entry name" value="2,3-Dihydroxybiphenyl 1,2-Dioxygenase, domain 1"/>
    <property type="match status" value="1"/>
</dbReference>
<dbReference type="OrthoDB" id="197463at2"/>
<reference evidence="2 3" key="1">
    <citation type="submission" date="2019-07" db="EMBL/GenBank/DDBJ databases">
        <title>complete genome sequencing of Ornithinimicrobium sp. H23M54.</title>
        <authorList>
            <person name="Bae J.-W."/>
            <person name="Lee S.-Y."/>
        </authorList>
    </citation>
    <scope>NUCLEOTIDE SEQUENCE [LARGE SCALE GENOMIC DNA]</scope>
    <source>
        <strain evidence="2 3">H23M54</strain>
    </source>
</reference>
<gene>
    <name evidence="2" type="ORF">FNH13_00370</name>
</gene>
<dbReference type="AlphaFoldDB" id="A0A516G610"/>
<proteinExistence type="predicted"/>
<dbReference type="KEGG" id="orz:FNH13_00370"/>
<dbReference type="RefSeq" id="WP_143781621.1">
    <property type="nucleotide sequence ID" value="NZ_CP041616.1"/>
</dbReference>
<dbReference type="InterPro" id="IPR004360">
    <property type="entry name" value="Glyas_Fos-R_dOase_dom"/>
</dbReference>
<keyword evidence="3" id="KW-1185">Reference proteome</keyword>
<dbReference type="PANTHER" id="PTHR36437">
    <property type="entry name" value="GLYOXALASE/BLEOMYCIN RESISTANCE PROTEIN/DIOXYGENASE"/>
    <property type="match status" value="1"/>
</dbReference>
<dbReference type="Pfam" id="PF00903">
    <property type="entry name" value="Glyoxalase"/>
    <property type="match status" value="1"/>
</dbReference>
<sequence>MITNLTISQIFVTDQDEALDFYVNVLGLELDADMDFGPMRWLTVKVPGSDRSILLEKPGPPGYDPETAEAVRGMVTKGAGGGTLFFTTDDAYAAHAALRARGVDVPEEPTDQPYGIDFGFRDPSGNHIRMRQMHPMPPEGYPAPAEG</sequence>
<dbReference type="SUPFAM" id="SSF54593">
    <property type="entry name" value="Glyoxalase/Bleomycin resistance protein/Dihydroxybiphenyl dioxygenase"/>
    <property type="match status" value="1"/>
</dbReference>
<accession>A0A516G610</accession>